<dbReference type="EMBL" id="QJNS01000031">
    <property type="protein sequence ID" value="RYO92152.1"/>
    <property type="molecule type" value="Genomic_DNA"/>
</dbReference>
<feature type="region of interest" description="Disordered" evidence="1">
    <location>
        <begin position="383"/>
        <end position="407"/>
    </location>
</feature>
<organism evidence="3 4">
    <name type="scientific">Monosporascus cannonballus</name>
    <dbReference type="NCBI Taxonomy" id="155416"/>
    <lineage>
        <taxon>Eukaryota</taxon>
        <taxon>Fungi</taxon>
        <taxon>Dikarya</taxon>
        <taxon>Ascomycota</taxon>
        <taxon>Pezizomycotina</taxon>
        <taxon>Sordariomycetes</taxon>
        <taxon>Xylariomycetidae</taxon>
        <taxon>Xylariales</taxon>
        <taxon>Xylariales incertae sedis</taxon>
        <taxon>Monosporascus</taxon>
    </lineage>
</organism>
<feature type="region of interest" description="Disordered" evidence="1">
    <location>
        <begin position="428"/>
        <end position="497"/>
    </location>
</feature>
<sequence>MEIALTFGSVGDILAICQVVIQLSRALGSTAGSVRQYQELRDDLDGFVRVLMHVIATYEQHEQGPWLNSVDKEIKRVVADCGVLVQDALDHFHAKYHKNLRPGGSGNAVKDIIKKMEWSFLEKDNLQTLHEKVKTYTERVALLTGIAARRSARVDNATMLTRIEEVKSFLYTHQEALMRLHMEHAKSIQEQTQQLRKIDDRLATQDQSYGIILSWVKNTSAAILEIKEMIGRMSRDVINLQYLASNSMFFQSLDPTRDMPVVFEDALGNVINIPMAWIHDWSGFYGLLEHYFEDKKGHPMVLRREYALEENCSGKDIDHSLPWSASFRRGMKVNMSMVFTNVPVESAPDDVEEIEQVEIGVVIDEPSDFHRVRLIMMKYCSPVGQDTQPTPTPNGTGSPQPKVTTKTPREYSIMRWERDQAVAERLAERMSQHRQQQENQRKAVLQARAQQAQAAQMAASQNAAQQRAQNNPQMAASHPHAAMARGNAPNQIAVNSQ</sequence>
<dbReference type="PANTHER" id="PTHR38886:SF1">
    <property type="entry name" value="NACHT-NTPASE AND P-LOOP NTPASES N-TERMINAL DOMAIN-CONTAINING PROTEIN"/>
    <property type="match status" value="1"/>
</dbReference>
<name>A0ABY0HFD0_9PEZI</name>
<evidence type="ECO:0000313" key="4">
    <source>
        <dbReference type="Proteomes" id="UP000294003"/>
    </source>
</evidence>
<reference evidence="3 4" key="1">
    <citation type="submission" date="2018-06" db="EMBL/GenBank/DDBJ databases">
        <title>Complete Genomes of Monosporascus.</title>
        <authorList>
            <person name="Robinson A.J."/>
            <person name="Natvig D.O."/>
        </authorList>
    </citation>
    <scope>NUCLEOTIDE SEQUENCE [LARGE SCALE GENOMIC DNA]</scope>
    <source>
        <strain evidence="3 4">CBS 609.92</strain>
    </source>
</reference>
<feature type="compositionally biased region" description="Basic and acidic residues" evidence="1">
    <location>
        <begin position="428"/>
        <end position="441"/>
    </location>
</feature>
<dbReference type="Pfam" id="PF22893">
    <property type="entry name" value="ULD_2"/>
    <property type="match status" value="1"/>
</dbReference>
<feature type="compositionally biased region" description="Low complexity" evidence="1">
    <location>
        <begin position="446"/>
        <end position="476"/>
    </location>
</feature>
<dbReference type="InterPro" id="IPR054464">
    <property type="entry name" value="ULD_fung"/>
</dbReference>
<accession>A0ABY0HFD0</accession>
<comment type="caution">
    <text evidence="3">The sequence shown here is derived from an EMBL/GenBank/DDBJ whole genome shotgun (WGS) entry which is preliminary data.</text>
</comment>
<keyword evidence="4" id="KW-1185">Reference proteome</keyword>
<evidence type="ECO:0000259" key="2">
    <source>
        <dbReference type="Pfam" id="PF22893"/>
    </source>
</evidence>
<feature type="compositionally biased region" description="Polar residues" evidence="1">
    <location>
        <begin position="384"/>
        <end position="406"/>
    </location>
</feature>
<evidence type="ECO:0000256" key="1">
    <source>
        <dbReference type="SAM" id="MobiDB-lite"/>
    </source>
</evidence>
<dbReference type="PANTHER" id="PTHR38886">
    <property type="entry name" value="SESA DOMAIN-CONTAINING PROTEIN"/>
    <property type="match status" value="1"/>
</dbReference>
<dbReference type="Proteomes" id="UP000294003">
    <property type="component" value="Unassembled WGS sequence"/>
</dbReference>
<feature type="domain" description="Ubiquitin-like" evidence="2">
    <location>
        <begin position="258"/>
        <end position="339"/>
    </location>
</feature>
<protein>
    <recommendedName>
        <fullName evidence="2">Ubiquitin-like domain-containing protein</fullName>
    </recommendedName>
</protein>
<proteinExistence type="predicted"/>
<evidence type="ECO:0000313" key="3">
    <source>
        <dbReference type="EMBL" id="RYO92152.1"/>
    </source>
</evidence>
<gene>
    <name evidence="3" type="ORF">DL762_001810</name>
</gene>
<feature type="compositionally biased region" description="Polar residues" evidence="1">
    <location>
        <begin position="488"/>
        <end position="497"/>
    </location>
</feature>